<comment type="caution">
    <text evidence="1">The sequence shown here is derived from an EMBL/GenBank/DDBJ whole genome shotgun (WGS) entry which is preliminary data.</text>
</comment>
<proteinExistence type="predicted"/>
<dbReference type="AlphaFoldDB" id="A0A3S5FFF0"/>
<accession>A0A3S5FFF0</accession>
<sequence length="55" mass="5863">MHGNRVQATHRPKVLVYAQAAKAGADCALLRQFVEIAVATRVGGLLFLGDSVSVR</sequence>
<protein>
    <submittedName>
        <fullName evidence="1">Uncharacterized protein</fullName>
    </submittedName>
</protein>
<dbReference type="EMBL" id="CAAALY010121390">
    <property type="protein sequence ID" value="VEL31348.1"/>
    <property type="molecule type" value="Genomic_DNA"/>
</dbReference>
<gene>
    <name evidence="1" type="ORF">PXEA_LOCUS24788</name>
</gene>
<organism evidence="1 2">
    <name type="scientific">Protopolystoma xenopodis</name>
    <dbReference type="NCBI Taxonomy" id="117903"/>
    <lineage>
        <taxon>Eukaryota</taxon>
        <taxon>Metazoa</taxon>
        <taxon>Spiralia</taxon>
        <taxon>Lophotrochozoa</taxon>
        <taxon>Platyhelminthes</taxon>
        <taxon>Monogenea</taxon>
        <taxon>Polyopisthocotylea</taxon>
        <taxon>Polystomatidea</taxon>
        <taxon>Polystomatidae</taxon>
        <taxon>Protopolystoma</taxon>
    </lineage>
</organism>
<reference evidence="1" key="1">
    <citation type="submission" date="2018-11" db="EMBL/GenBank/DDBJ databases">
        <authorList>
            <consortium name="Pathogen Informatics"/>
        </authorList>
    </citation>
    <scope>NUCLEOTIDE SEQUENCE</scope>
</reference>
<evidence type="ECO:0000313" key="1">
    <source>
        <dbReference type="EMBL" id="VEL31348.1"/>
    </source>
</evidence>
<keyword evidence="2" id="KW-1185">Reference proteome</keyword>
<dbReference type="Proteomes" id="UP000784294">
    <property type="component" value="Unassembled WGS sequence"/>
</dbReference>
<name>A0A3S5FFF0_9PLAT</name>
<evidence type="ECO:0000313" key="2">
    <source>
        <dbReference type="Proteomes" id="UP000784294"/>
    </source>
</evidence>